<proteinExistence type="predicted"/>
<name>A0AAV9XAF7_9PEZI</name>
<gene>
    <name evidence="1" type="ORF">TWF694_010618</name>
</gene>
<organism evidence="1 2">
    <name type="scientific">Orbilia ellipsospora</name>
    <dbReference type="NCBI Taxonomy" id="2528407"/>
    <lineage>
        <taxon>Eukaryota</taxon>
        <taxon>Fungi</taxon>
        <taxon>Dikarya</taxon>
        <taxon>Ascomycota</taxon>
        <taxon>Pezizomycotina</taxon>
        <taxon>Orbiliomycetes</taxon>
        <taxon>Orbiliales</taxon>
        <taxon>Orbiliaceae</taxon>
        <taxon>Orbilia</taxon>
    </lineage>
</organism>
<dbReference type="EMBL" id="JAVHJO010000007">
    <property type="protein sequence ID" value="KAK6539078.1"/>
    <property type="molecule type" value="Genomic_DNA"/>
</dbReference>
<dbReference type="AlphaFoldDB" id="A0AAV9XAF7"/>
<accession>A0AAV9XAF7</accession>
<dbReference type="Proteomes" id="UP001365542">
    <property type="component" value="Unassembled WGS sequence"/>
</dbReference>
<evidence type="ECO:0000313" key="1">
    <source>
        <dbReference type="EMBL" id="KAK6539078.1"/>
    </source>
</evidence>
<protein>
    <submittedName>
        <fullName evidence="1">Uncharacterized protein</fullName>
    </submittedName>
</protein>
<keyword evidence="2" id="KW-1185">Reference proteome</keyword>
<comment type="caution">
    <text evidence="1">The sequence shown here is derived from an EMBL/GenBank/DDBJ whole genome shotgun (WGS) entry which is preliminary data.</text>
</comment>
<evidence type="ECO:0000313" key="2">
    <source>
        <dbReference type="Proteomes" id="UP001365542"/>
    </source>
</evidence>
<reference evidence="1 2" key="1">
    <citation type="submission" date="2019-10" db="EMBL/GenBank/DDBJ databases">
        <authorList>
            <person name="Palmer J.M."/>
        </authorList>
    </citation>
    <scope>NUCLEOTIDE SEQUENCE [LARGE SCALE GENOMIC DNA]</scope>
    <source>
        <strain evidence="1 2">TWF694</strain>
    </source>
</reference>
<sequence length="115" mass="12961">MGKRLAVGNGQFRVSLTISVCFMPRATGFLAKLGVDDSDRIVTRREGERNPHRTTIRIKRKKRSFFVGSSRSEKSALFVDTVGEGKSKCGLSPETWEADITKRSVWAFLIMKPRL</sequence>